<dbReference type="PANTHER" id="PTHR33799">
    <property type="entry name" value="PTS PERMEASE-RELATED-RELATED"/>
    <property type="match status" value="1"/>
</dbReference>
<dbReference type="CDD" id="cd00006">
    <property type="entry name" value="PTS_IIA_man"/>
    <property type="match status" value="1"/>
</dbReference>
<feature type="domain" description="PTS EIIA type-4" evidence="8">
    <location>
        <begin position="1"/>
        <end position="123"/>
    </location>
</feature>
<comment type="caution">
    <text evidence="9">The sequence shown here is derived from an EMBL/GenBank/DDBJ whole genome shotgun (WGS) entry which is preliminary data.</text>
</comment>
<dbReference type="SUPFAM" id="SSF53062">
    <property type="entry name" value="PTS system fructose IIA component-like"/>
    <property type="match status" value="1"/>
</dbReference>
<dbReference type="Gene3D" id="3.40.50.510">
    <property type="entry name" value="Phosphotransferase system, mannose-type IIA component"/>
    <property type="match status" value="1"/>
</dbReference>
<evidence type="ECO:0000313" key="10">
    <source>
        <dbReference type="Proteomes" id="UP000824176"/>
    </source>
</evidence>
<keyword evidence="3" id="KW-0963">Cytoplasm</keyword>
<evidence type="ECO:0000256" key="6">
    <source>
        <dbReference type="ARBA" id="ARBA00022683"/>
    </source>
</evidence>
<dbReference type="PANTHER" id="PTHR33799:SF1">
    <property type="entry name" value="PTS SYSTEM MANNOSE-SPECIFIC EIIAB COMPONENT-RELATED"/>
    <property type="match status" value="1"/>
</dbReference>
<reference evidence="9" key="2">
    <citation type="submission" date="2021-04" db="EMBL/GenBank/DDBJ databases">
        <authorList>
            <person name="Gilroy R."/>
        </authorList>
    </citation>
    <scope>NUCLEOTIDE SEQUENCE</scope>
    <source>
        <strain evidence="9">ChiW4-1371</strain>
    </source>
</reference>
<keyword evidence="4" id="KW-0762">Sugar transport</keyword>
<dbReference type="PROSITE" id="PS51096">
    <property type="entry name" value="PTS_EIIA_TYPE_4"/>
    <property type="match status" value="1"/>
</dbReference>
<sequence>MVIVILTHGMFGEELLHAAEMIIGRQDKVEVISIQGGVSMNDASLKLEEILKQYNKESCLVFTDMFGGSPSNISMAYLDKDSVEVVSGVNLPMLLKAFTMRMDDKNTLEHIAKETADAGRNSIKVAGELLNSK</sequence>
<dbReference type="InterPro" id="IPR036662">
    <property type="entry name" value="PTS_EIIA_man-typ_sf"/>
</dbReference>
<keyword evidence="7" id="KW-0418">Kinase</keyword>
<dbReference type="InterPro" id="IPR051471">
    <property type="entry name" value="Bacterial_PTS_sugar_comp"/>
</dbReference>
<dbReference type="Pfam" id="PF03610">
    <property type="entry name" value="EIIA-man"/>
    <property type="match status" value="1"/>
</dbReference>
<keyword evidence="2" id="KW-0813">Transport</keyword>
<evidence type="ECO:0000259" key="8">
    <source>
        <dbReference type="PROSITE" id="PS51096"/>
    </source>
</evidence>
<evidence type="ECO:0000256" key="3">
    <source>
        <dbReference type="ARBA" id="ARBA00022490"/>
    </source>
</evidence>
<dbReference type="GO" id="GO:0009401">
    <property type="term" value="P:phosphoenolpyruvate-dependent sugar phosphotransferase system"/>
    <property type="evidence" value="ECO:0007669"/>
    <property type="project" value="UniProtKB-KW"/>
</dbReference>
<dbReference type="InterPro" id="IPR004701">
    <property type="entry name" value="PTS_EIIA_man-typ"/>
</dbReference>
<comment type="subcellular location">
    <subcellularLocation>
        <location evidence="1">Cytoplasm</location>
    </subcellularLocation>
</comment>
<proteinExistence type="predicted"/>
<reference evidence="9" key="1">
    <citation type="journal article" date="2021" name="PeerJ">
        <title>Extensive microbial diversity within the chicken gut microbiome revealed by metagenomics and culture.</title>
        <authorList>
            <person name="Gilroy R."/>
            <person name="Ravi A."/>
            <person name="Getino M."/>
            <person name="Pursley I."/>
            <person name="Horton D.L."/>
            <person name="Alikhan N.F."/>
            <person name="Baker D."/>
            <person name="Gharbi K."/>
            <person name="Hall N."/>
            <person name="Watson M."/>
            <person name="Adriaenssens E.M."/>
            <person name="Foster-Nyarko E."/>
            <person name="Jarju S."/>
            <person name="Secka A."/>
            <person name="Antonio M."/>
            <person name="Oren A."/>
            <person name="Chaudhuri R.R."/>
            <person name="La Ragione R."/>
            <person name="Hildebrand F."/>
            <person name="Pallen M.J."/>
        </authorList>
    </citation>
    <scope>NUCLEOTIDE SEQUENCE</scope>
    <source>
        <strain evidence="9">ChiW4-1371</strain>
    </source>
</reference>
<protein>
    <submittedName>
        <fullName evidence="9">PTS galactitol transporter subunit IIBC</fullName>
    </submittedName>
</protein>
<dbReference type="EMBL" id="DXAQ01000149">
    <property type="protein sequence ID" value="HIZ90285.1"/>
    <property type="molecule type" value="Genomic_DNA"/>
</dbReference>
<evidence type="ECO:0000256" key="4">
    <source>
        <dbReference type="ARBA" id="ARBA00022597"/>
    </source>
</evidence>
<gene>
    <name evidence="9" type="ORF">H9804_10095</name>
</gene>
<accession>A0A9D2GWG3</accession>
<name>A0A9D2GWG3_9BACT</name>
<dbReference type="AlphaFoldDB" id="A0A9D2GWG3"/>
<evidence type="ECO:0000256" key="2">
    <source>
        <dbReference type="ARBA" id="ARBA00022448"/>
    </source>
</evidence>
<dbReference type="InterPro" id="IPR033887">
    <property type="entry name" value="PTS_IIA_man"/>
</dbReference>
<evidence type="ECO:0000313" key="9">
    <source>
        <dbReference type="EMBL" id="HIZ90285.1"/>
    </source>
</evidence>
<evidence type="ECO:0000256" key="1">
    <source>
        <dbReference type="ARBA" id="ARBA00004496"/>
    </source>
</evidence>
<dbReference type="GO" id="GO:0016020">
    <property type="term" value="C:membrane"/>
    <property type="evidence" value="ECO:0007669"/>
    <property type="project" value="InterPro"/>
</dbReference>
<keyword evidence="5" id="KW-0808">Transferase</keyword>
<evidence type="ECO:0000256" key="5">
    <source>
        <dbReference type="ARBA" id="ARBA00022679"/>
    </source>
</evidence>
<keyword evidence="6" id="KW-0598">Phosphotransferase system</keyword>
<dbReference type="GO" id="GO:0016301">
    <property type="term" value="F:kinase activity"/>
    <property type="evidence" value="ECO:0007669"/>
    <property type="project" value="UniProtKB-KW"/>
</dbReference>
<dbReference type="GO" id="GO:0005737">
    <property type="term" value="C:cytoplasm"/>
    <property type="evidence" value="ECO:0007669"/>
    <property type="project" value="UniProtKB-SubCell"/>
</dbReference>
<dbReference type="Proteomes" id="UP000824176">
    <property type="component" value="Unassembled WGS sequence"/>
</dbReference>
<evidence type="ECO:0000256" key="7">
    <source>
        <dbReference type="ARBA" id="ARBA00022777"/>
    </source>
</evidence>
<organism evidence="9 10">
    <name type="scientific">Candidatus Mucispirillum faecigallinarum</name>
    <dbReference type="NCBI Taxonomy" id="2838699"/>
    <lineage>
        <taxon>Bacteria</taxon>
        <taxon>Pseudomonadati</taxon>
        <taxon>Deferribacterota</taxon>
        <taxon>Deferribacteres</taxon>
        <taxon>Deferribacterales</taxon>
        <taxon>Mucispirillaceae</taxon>
        <taxon>Mucispirillum</taxon>
    </lineage>
</organism>